<dbReference type="Gene3D" id="3.30.1330.60">
    <property type="entry name" value="OmpA-like domain"/>
    <property type="match status" value="1"/>
</dbReference>
<evidence type="ECO:0000256" key="2">
    <source>
        <dbReference type="PROSITE-ProRule" id="PRU00473"/>
    </source>
</evidence>
<dbReference type="CDD" id="cd07185">
    <property type="entry name" value="OmpA_C-like"/>
    <property type="match status" value="1"/>
</dbReference>
<dbReference type="PANTHER" id="PTHR30570:SF1">
    <property type="entry name" value="PHOSPHATE-BINDING PROTEIN PSTS"/>
    <property type="match status" value="1"/>
</dbReference>
<gene>
    <name evidence="5" type="ORF">SAMN05216214_11845</name>
</gene>
<dbReference type="InterPro" id="IPR050811">
    <property type="entry name" value="Phosphate_ABC_transporter"/>
</dbReference>
<proteinExistence type="predicted"/>
<evidence type="ECO:0000259" key="4">
    <source>
        <dbReference type="PROSITE" id="PS51123"/>
    </source>
</evidence>
<dbReference type="SUPFAM" id="SSF103088">
    <property type="entry name" value="OmpA-like"/>
    <property type="match status" value="1"/>
</dbReference>
<feature type="signal peptide" evidence="3">
    <location>
        <begin position="1"/>
        <end position="25"/>
    </location>
</feature>
<feature type="domain" description="OmpA-like" evidence="4">
    <location>
        <begin position="337"/>
        <end position="451"/>
    </location>
</feature>
<accession>A0A1H7SDF1</accession>
<dbReference type="Pfam" id="PF00691">
    <property type="entry name" value="OmpA"/>
    <property type="match status" value="1"/>
</dbReference>
<dbReference type="PANTHER" id="PTHR30570">
    <property type="entry name" value="PERIPLASMIC PHOSPHATE BINDING COMPONENT OF PHOSPHATE ABC TRANSPORTER"/>
    <property type="match status" value="1"/>
</dbReference>
<keyword evidence="1 3" id="KW-0732">Signal</keyword>
<protein>
    <submittedName>
        <fullName evidence="5">Phosphate transport system substrate-binding protein</fullName>
    </submittedName>
</protein>
<sequence>MSVISGISQRLAGLLLAACALPAVAASTTLPVPNAGQTALRIEGSNTLGARLVPALVQGLMQQQGLQSIKVEELSQGSRITGLTAANQPVPVEVISEGSGSGFTALSQSRAQLAASSRPIKDSEMQLLAKAGDMQSAQAEKVVALDGVAVIVHPNNPIAQLSTEQLAAAFAGEVQTWEQLGASGGPIKIMALDQLSGTFDTFNSGVLSPLGKQVSANAQRFSSHVTLAENVVREPSAIGFVGLPFVGASKAVAIADGNADALKPQNELVATEDYPLSRRLYFYVQPGESNAWAKALIEFAQSPAGQQLVAANGFVSQEVRTLQVPVETQMPESYKQLASQAKRLTVTFRFKEGQAKLDSKAQQDVQRIADFIKANGKANKAVALVGFSDAKEDAARAELVSKLRAMAVRRELGKAGIMPRDVQGLGQAMPVASNDVESGRIRNRRVEVWVY</sequence>
<dbReference type="Pfam" id="PF12849">
    <property type="entry name" value="PBP_like_2"/>
    <property type="match status" value="1"/>
</dbReference>
<evidence type="ECO:0000256" key="3">
    <source>
        <dbReference type="SAM" id="SignalP"/>
    </source>
</evidence>
<dbReference type="AlphaFoldDB" id="A0A1H7SDF1"/>
<dbReference type="PROSITE" id="PS51123">
    <property type="entry name" value="OMPA_2"/>
    <property type="match status" value="1"/>
</dbReference>
<reference evidence="5 6" key="1">
    <citation type="submission" date="2016-10" db="EMBL/GenBank/DDBJ databases">
        <authorList>
            <person name="de Groot N.N."/>
        </authorList>
    </citation>
    <scope>NUCLEOTIDE SEQUENCE [LARGE SCALE GENOMIC DNA]</scope>
    <source>
        <strain evidence="5 6">JCM 19513</strain>
    </source>
</reference>
<dbReference type="InterPro" id="IPR024370">
    <property type="entry name" value="PBP_domain"/>
</dbReference>
<evidence type="ECO:0000256" key="1">
    <source>
        <dbReference type="ARBA" id="ARBA00022729"/>
    </source>
</evidence>
<dbReference type="Proteomes" id="UP000185766">
    <property type="component" value="Unassembled WGS sequence"/>
</dbReference>
<dbReference type="SUPFAM" id="SSF53850">
    <property type="entry name" value="Periplasmic binding protein-like II"/>
    <property type="match status" value="1"/>
</dbReference>
<dbReference type="CDD" id="cd13566">
    <property type="entry name" value="PBP2_phosphate"/>
    <property type="match status" value="1"/>
</dbReference>
<dbReference type="GO" id="GO:0016020">
    <property type="term" value="C:membrane"/>
    <property type="evidence" value="ECO:0007669"/>
    <property type="project" value="UniProtKB-UniRule"/>
</dbReference>
<organism evidence="5 6">
    <name type="scientific">Atopomonas hussainii</name>
    <dbReference type="NCBI Taxonomy" id="1429083"/>
    <lineage>
        <taxon>Bacteria</taxon>
        <taxon>Pseudomonadati</taxon>
        <taxon>Pseudomonadota</taxon>
        <taxon>Gammaproteobacteria</taxon>
        <taxon>Pseudomonadales</taxon>
        <taxon>Pseudomonadaceae</taxon>
        <taxon>Atopomonas</taxon>
    </lineage>
</organism>
<dbReference type="EMBL" id="FOAS01000018">
    <property type="protein sequence ID" value="SEL70565.1"/>
    <property type="molecule type" value="Genomic_DNA"/>
</dbReference>
<evidence type="ECO:0000313" key="5">
    <source>
        <dbReference type="EMBL" id="SEL70565.1"/>
    </source>
</evidence>
<keyword evidence="2" id="KW-0472">Membrane</keyword>
<evidence type="ECO:0000313" key="6">
    <source>
        <dbReference type="Proteomes" id="UP000185766"/>
    </source>
</evidence>
<dbReference type="InterPro" id="IPR006665">
    <property type="entry name" value="OmpA-like"/>
</dbReference>
<feature type="chain" id="PRO_5010371083" evidence="3">
    <location>
        <begin position="26"/>
        <end position="451"/>
    </location>
</feature>
<dbReference type="STRING" id="1429083.GCA_001885685_00121"/>
<dbReference type="Gene3D" id="3.40.190.10">
    <property type="entry name" value="Periplasmic binding protein-like II"/>
    <property type="match status" value="2"/>
</dbReference>
<dbReference type="InterPro" id="IPR036737">
    <property type="entry name" value="OmpA-like_sf"/>
</dbReference>
<name>A0A1H7SDF1_9GAMM</name>
<keyword evidence="6" id="KW-1185">Reference proteome</keyword>